<evidence type="ECO:0000256" key="1">
    <source>
        <dbReference type="ARBA" id="ARBA00004479"/>
    </source>
</evidence>
<dbReference type="SMART" id="SM00261">
    <property type="entry name" value="FU"/>
    <property type="match status" value="2"/>
</dbReference>
<keyword evidence="19" id="KW-1185">Reference proteome</keyword>
<keyword evidence="12" id="KW-0675">Receptor</keyword>
<dbReference type="Gene3D" id="2.10.220.10">
    <property type="entry name" value="Hormone Receptor, Insulin-like Growth Factor Receptor 1, Chain A, domain 2"/>
    <property type="match status" value="1"/>
</dbReference>
<dbReference type="CTD" id="20250674"/>
<evidence type="ECO:0000313" key="19">
    <source>
        <dbReference type="Proteomes" id="UP000030746"/>
    </source>
</evidence>
<dbReference type="STRING" id="225164.V4B272"/>
<dbReference type="InterPro" id="IPR009030">
    <property type="entry name" value="Growth_fac_rcpt_cys_sf"/>
</dbReference>
<evidence type="ECO:0000256" key="10">
    <source>
        <dbReference type="ARBA" id="ARBA00023136"/>
    </source>
</evidence>
<keyword evidence="4" id="KW-0808">Transferase</keyword>
<evidence type="ECO:0000256" key="9">
    <source>
        <dbReference type="ARBA" id="ARBA00022989"/>
    </source>
</evidence>
<dbReference type="InterPro" id="IPR006212">
    <property type="entry name" value="Furin_repeat"/>
</dbReference>
<evidence type="ECO:0000256" key="13">
    <source>
        <dbReference type="ARBA" id="ARBA00023180"/>
    </source>
</evidence>
<protein>
    <recommendedName>
        <fullName evidence="2">receptor protein-tyrosine kinase</fullName>
        <ecNumber evidence="2">2.7.10.1</ecNumber>
    </recommendedName>
</protein>
<dbReference type="SUPFAM" id="SSF52058">
    <property type="entry name" value="L domain-like"/>
    <property type="match status" value="1"/>
</dbReference>
<dbReference type="AlphaFoldDB" id="V4B272"/>
<feature type="signal peptide" evidence="15">
    <location>
        <begin position="1"/>
        <end position="21"/>
    </location>
</feature>
<dbReference type="EMBL" id="KB200385">
    <property type="protein sequence ID" value="ESP01756.1"/>
    <property type="molecule type" value="Genomic_DNA"/>
</dbReference>
<keyword evidence="11" id="KW-0829">Tyrosine-protein kinase</keyword>
<dbReference type="KEGG" id="lgi:LOTGIDRAFT_238157"/>
<comment type="subcellular location">
    <subcellularLocation>
        <location evidence="1">Membrane</location>
        <topology evidence="1">Single-pass type I membrane protein</topology>
    </subcellularLocation>
</comment>
<evidence type="ECO:0000256" key="8">
    <source>
        <dbReference type="ARBA" id="ARBA00022840"/>
    </source>
</evidence>
<dbReference type="GeneID" id="20250674"/>
<keyword evidence="15" id="KW-0732">Signal</keyword>
<dbReference type="CDD" id="cd00064">
    <property type="entry name" value="FU"/>
    <property type="match status" value="1"/>
</dbReference>
<evidence type="ECO:0000256" key="14">
    <source>
        <dbReference type="ARBA" id="ARBA00051243"/>
    </source>
</evidence>
<keyword evidence="5" id="KW-0812">Transmembrane</keyword>
<dbReference type="OMA" id="GHMSTMW"/>
<keyword evidence="6" id="KW-0547">Nucleotide-binding</keyword>
<evidence type="ECO:0000256" key="3">
    <source>
        <dbReference type="ARBA" id="ARBA00022553"/>
    </source>
</evidence>
<dbReference type="Gene3D" id="3.80.20.20">
    <property type="entry name" value="Receptor L-domain"/>
    <property type="match status" value="1"/>
</dbReference>
<keyword evidence="10" id="KW-0472">Membrane</keyword>
<dbReference type="EC" id="2.7.10.1" evidence="2"/>
<keyword evidence="9" id="KW-1133">Transmembrane helix</keyword>
<evidence type="ECO:0000259" key="17">
    <source>
        <dbReference type="Pfam" id="PF01030"/>
    </source>
</evidence>
<feature type="domain" description="Furin-like cysteine-rich" evidence="16">
    <location>
        <begin position="204"/>
        <end position="293"/>
    </location>
</feature>
<dbReference type="RefSeq" id="XP_009047530.1">
    <property type="nucleotide sequence ID" value="XM_009049282.1"/>
</dbReference>
<feature type="domain" description="Receptor L-domain" evidence="17">
    <location>
        <begin position="60"/>
        <end position="179"/>
    </location>
</feature>
<dbReference type="Pfam" id="PF00757">
    <property type="entry name" value="Furin-like"/>
    <property type="match status" value="1"/>
</dbReference>
<dbReference type="InterPro" id="IPR000494">
    <property type="entry name" value="Rcpt_L-dom"/>
</dbReference>
<proteinExistence type="predicted"/>
<dbReference type="Pfam" id="PF01030">
    <property type="entry name" value="Recep_L_domain"/>
    <property type="match status" value="1"/>
</dbReference>
<keyword evidence="13" id="KW-0325">Glycoprotein</keyword>
<dbReference type="GO" id="GO:0005524">
    <property type="term" value="F:ATP binding"/>
    <property type="evidence" value="ECO:0007669"/>
    <property type="project" value="UniProtKB-KW"/>
</dbReference>
<evidence type="ECO:0000256" key="15">
    <source>
        <dbReference type="SAM" id="SignalP"/>
    </source>
</evidence>
<evidence type="ECO:0000259" key="16">
    <source>
        <dbReference type="Pfam" id="PF00757"/>
    </source>
</evidence>
<dbReference type="InterPro" id="IPR036941">
    <property type="entry name" value="Rcpt_L-dom_sf"/>
</dbReference>
<evidence type="ECO:0000256" key="6">
    <source>
        <dbReference type="ARBA" id="ARBA00022741"/>
    </source>
</evidence>
<evidence type="ECO:0000256" key="11">
    <source>
        <dbReference type="ARBA" id="ARBA00023137"/>
    </source>
</evidence>
<feature type="chain" id="PRO_5004717149" description="receptor protein-tyrosine kinase" evidence="15">
    <location>
        <begin position="22"/>
        <end position="295"/>
    </location>
</feature>
<reference evidence="18 19" key="1">
    <citation type="journal article" date="2013" name="Nature">
        <title>Insights into bilaterian evolution from three spiralian genomes.</title>
        <authorList>
            <person name="Simakov O."/>
            <person name="Marletaz F."/>
            <person name="Cho S.J."/>
            <person name="Edsinger-Gonzales E."/>
            <person name="Havlak P."/>
            <person name="Hellsten U."/>
            <person name="Kuo D.H."/>
            <person name="Larsson T."/>
            <person name="Lv J."/>
            <person name="Arendt D."/>
            <person name="Savage R."/>
            <person name="Osoegawa K."/>
            <person name="de Jong P."/>
            <person name="Grimwood J."/>
            <person name="Chapman J.A."/>
            <person name="Shapiro H."/>
            <person name="Aerts A."/>
            <person name="Otillar R.P."/>
            <person name="Terry A.Y."/>
            <person name="Boore J.L."/>
            <person name="Grigoriev I.V."/>
            <person name="Lindberg D.R."/>
            <person name="Seaver E.C."/>
            <person name="Weisblat D.A."/>
            <person name="Putnam N.H."/>
            <person name="Rokhsar D.S."/>
        </authorList>
    </citation>
    <scope>NUCLEOTIDE SEQUENCE [LARGE SCALE GENOMIC DNA]</scope>
</reference>
<dbReference type="InterPro" id="IPR006211">
    <property type="entry name" value="Furin-like_Cys-rich_dom"/>
</dbReference>
<evidence type="ECO:0000256" key="4">
    <source>
        <dbReference type="ARBA" id="ARBA00022679"/>
    </source>
</evidence>
<name>V4B272_LOTGI</name>
<gene>
    <name evidence="18" type="ORF">LOTGIDRAFT_238157</name>
</gene>
<accession>V4B272</accession>
<keyword evidence="3" id="KW-0597">Phosphoprotein</keyword>
<dbReference type="SUPFAM" id="SSF57184">
    <property type="entry name" value="Growth factor receptor domain"/>
    <property type="match status" value="1"/>
</dbReference>
<organism evidence="18 19">
    <name type="scientific">Lottia gigantea</name>
    <name type="common">Giant owl limpet</name>
    <dbReference type="NCBI Taxonomy" id="225164"/>
    <lineage>
        <taxon>Eukaryota</taxon>
        <taxon>Metazoa</taxon>
        <taxon>Spiralia</taxon>
        <taxon>Lophotrochozoa</taxon>
        <taxon>Mollusca</taxon>
        <taxon>Gastropoda</taxon>
        <taxon>Patellogastropoda</taxon>
        <taxon>Lottioidea</taxon>
        <taxon>Lottiidae</taxon>
        <taxon>Lottia</taxon>
    </lineage>
</organism>
<evidence type="ECO:0000256" key="12">
    <source>
        <dbReference type="ARBA" id="ARBA00023170"/>
    </source>
</evidence>
<dbReference type="GO" id="GO:0004714">
    <property type="term" value="F:transmembrane receptor protein tyrosine kinase activity"/>
    <property type="evidence" value="ECO:0007669"/>
    <property type="project" value="UniProtKB-EC"/>
</dbReference>
<dbReference type="GO" id="GO:0016020">
    <property type="term" value="C:membrane"/>
    <property type="evidence" value="ECO:0007669"/>
    <property type="project" value="UniProtKB-SubCell"/>
</dbReference>
<evidence type="ECO:0000256" key="2">
    <source>
        <dbReference type="ARBA" id="ARBA00011902"/>
    </source>
</evidence>
<dbReference type="HOGENOM" id="CLU_944242_0_0_1"/>
<evidence type="ECO:0000256" key="7">
    <source>
        <dbReference type="ARBA" id="ARBA00022777"/>
    </source>
</evidence>
<dbReference type="Proteomes" id="UP000030746">
    <property type="component" value="Unassembled WGS sequence"/>
</dbReference>
<evidence type="ECO:0000313" key="18">
    <source>
        <dbReference type="EMBL" id="ESP01756.1"/>
    </source>
</evidence>
<comment type="catalytic activity">
    <reaction evidence="14">
        <text>L-tyrosyl-[protein] + ATP = O-phospho-L-tyrosyl-[protein] + ADP + H(+)</text>
        <dbReference type="Rhea" id="RHEA:10596"/>
        <dbReference type="Rhea" id="RHEA-COMP:10136"/>
        <dbReference type="Rhea" id="RHEA-COMP:20101"/>
        <dbReference type="ChEBI" id="CHEBI:15378"/>
        <dbReference type="ChEBI" id="CHEBI:30616"/>
        <dbReference type="ChEBI" id="CHEBI:46858"/>
        <dbReference type="ChEBI" id="CHEBI:61978"/>
        <dbReference type="ChEBI" id="CHEBI:456216"/>
        <dbReference type="EC" id="2.7.10.1"/>
    </reaction>
</comment>
<evidence type="ECO:0000256" key="5">
    <source>
        <dbReference type="ARBA" id="ARBA00022692"/>
    </source>
</evidence>
<keyword evidence="8" id="KW-0067">ATP-binding</keyword>
<keyword evidence="7" id="KW-0418">Kinase</keyword>
<sequence length="295" mass="33109">MDIRQDTMLFVILFCFGLAHSKNPVLEIPREKACSGTNNGLSYSSSFIRHFHKIRRRFKGCTHVNGNLEITHLVVENFDYDMSFLKDIRYVSGYVLIATNNKIDKLELPNLETIRGNQTISIGGRDYSLAVVLNYKFGDPGIGLKQLHFPALREISIGSILFSQNPGLCFIHTIDWSAISGRGPESINMVISEDQPPFNRNCGECAVSCEVDNTTRCWGDNPTLCQRILPNICHSSCPYRCYGPGPDGCCHGNCAGGCWGPKDTECNMCKDYRLWNQCVGSCPVNYSKLNQYCYK</sequence>
<dbReference type="OrthoDB" id="6219513at2759"/>